<dbReference type="AlphaFoldDB" id="A0A9P6EFB6"/>
<evidence type="ECO:0000313" key="2">
    <source>
        <dbReference type="Proteomes" id="UP000807306"/>
    </source>
</evidence>
<dbReference type="Proteomes" id="UP000807306">
    <property type="component" value="Unassembled WGS sequence"/>
</dbReference>
<keyword evidence="2" id="KW-1185">Reference proteome</keyword>
<dbReference type="OrthoDB" id="3365698at2759"/>
<sequence length="529" mass="60872">MTNSRSQTEPCPHCHISGPGSSIISDEVLAQCLRRRKDVCVACQKLADVERKIEETRRTLDILLKEKQALVSTLNDHHDLLSRQLPVEIASQIFLQSLLHQPEDLMRNRYYMEEPFIKSVFLPGQVSKHWRNIAEGTPKMWSVISVTINRNNCFDTVAFTREWLELSGDFLLYIQLRIVWPTTTVDKVFSSLSEKILALLIQHARRWKVIDFDVPNDFLPWISNTLLNHHLDRLEHVKLDETSARSPHLLANGVLGLQASPHRLTLGDLGVQLRQIAINMEHLTHFTSNSAIEMDECIKLFQVASRLSHCNLWRGVEGHISSDILVNCPSLHTLNFVECSSNWWKYFIFPSLETLSVYDLSDVSWMRLYDFLQRTGCKVKKLHVTHNNDGSMPDMLDILKLTPDLQQLKLLGGVLQEPFFSLMDAAASSTTSFLKNLTSLILILDDENFDWTWLLVFLTTVMTRPEKSLRYFKFVYPSGLSLEVRFEGGTLHNRRTFKLLLCVLEDVELELVDGTNTDLVKLLRHCHNI</sequence>
<gene>
    <name evidence="1" type="ORF">CPB83DRAFT_855296</name>
</gene>
<dbReference type="SUPFAM" id="SSF52047">
    <property type="entry name" value="RNI-like"/>
    <property type="match status" value="1"/>
</dbReference>
<name>A0A9P6EFB6_9AGAR</name>
<accession>A0A9P6EFB6</accession>
<proteinExistence type="predicted"/>
<comment type="caution">
    <text evidence="1">The sequence shown here is derived from an EMBL/GenBank/DDBJ whole genome shotgun (WGS) entry which is preliminary data.</text>
</comment>
<dbReference type="InterPro" id="IPR032675">
    <property type="entry name" value="LRR_dom_sf"/>
</dbReference>
<organism evidence="1 2">
    <name type="scientific">Crepidotus variabilis</name>
    <dbReference type="NCBI Taxonomy" id="179855"/>
    <lineage>
        <taxon>Eukaryota</taxon>
        <taxon>Fungi</taxon>
        <taxon>Dikarya</taxon>
        <taxon>Basidiomycota</taxon>
        <taxon>Agaricomycotina</taxon>
        <taxon>Agaricomycetes</taxon>
        <taxon>Agaricomycetidae</taxon>
        <taxon>Agaricales</taxon>
        <taxon>Agaricineae</taxon>
        <taxon>Crepidotaceae</taxon>
        <taxon>Crepidotus</taxon>
    </lineage>
</organism>
<evidence type="ECO:0000313" key="1">
    <source>
        <dbReference type="EMBL" id="KAF9527848.1"/>
    </source>
</evidence>
<dbReference type="Gene3D" id="3.80.10.10">
    <property type="entry name" value="Ribonuclease Inhibitor"/>
    <property type="match status" value="1"/>
</dbReference>
<evidence type="ECO:0008006" key="3">
    <source>
        <dbReference type="Google" id="ProtNLM"/>
    </source>
</evidence>
<reference evidence="1" key="1">
    <citation type="submission" date="2020-11" db="EMBL/GenBank/DDBJ databases">
        <authorList>
            <consortium name="DOE Joint Genome Institute"/>
            <person name="Ahrendt S."/>
            <person name="Riley R."/>
            <person name="Andreopoulos W."/>
            <person name="Labutti K."/>
            <person name="Pangilinan J."/>
            <person name="Ruiz-Duenas F.J."/>
            <person name="Barrasa J.M."/>
            <person name="Sanchez-Garcia M."/>
            <person name="Camarero S."/>
            <person name="Miyauchi S."/>
            <person name="Serrano A."/>
            <person name="Linde D."/>
            <person name="Babiker R."/>
            <person name="Drula E."/>
            <person name="Ayuso-Fernandez I."/>
            <person name="Pacheco R."/>
            <person name="Padilla G."/>
            <person name="Ferreira P."/>
            <person name="Barriuso J."/>
            <person name="Kellner H."/>
            <person name="Castanera R."/>
            <person name="Alfaro M."/>
            <person name="Ramirez L."/>
            <person name="Pisabarro A.G."/>
            <person name="Kuo A."/>
            <person name="Tritt A."/>
            <person name="Lipzen A."/>
            <person name="He G."/>
            <person name="Yan M."/>
            <person name="Ng V."/>
            <person name="Cullen D."/>
            <person name="Martin F."/>
            <person name="Rosso M.-N."/>
            <person name="Henrissat B."/>
            <person name="Hibbett D."/>
            <person name="Martinez A.T."/>
            <person name="Grigoriev I.V."/>
        </authorList>
    </citation>
    <scope>NUCLEOTIDE SEQUENCE</scope>
    <source>
        <strain evidence="1">CBS 506.95</strain>
    </source>
</reference>
<dbReference type="EMBL" id="MU157857">
    <property type="protein sequence ID" value="KAF9527848.1"/>
    <property type="molecule type" value="Genomic_DNA"/>
</dbReference>
<protein>
    <recommendedName>
        <fullName evidence="3">F-box domain-containing protein</fullName>
    </recommendedName>
</protein>